<dbReference type="EMBL" id="MT162466">
    <property type="protein sequence ID" value="QIN96843.1"/>
    <property type="molecule type" value="Genomic_DNA"/>
</dbReference>
<protein>
    <recommendedName>
        <fullName evidence="4">Cytidyltransferase-like domain-containing protein</fullName>
    </recommendedName>
</protein>
<evidence type="ECO:0008006" key="4">
    <source>
        <dbReference type="Google" id="ProtNLM"/>
    </source>
</evidence>
<sequence length="291" mass="33146">MKGFSNFLIEAEETKKKEERPADQRRVSDDIVATFGRYNPPHMGHGRTLDHADKLANDIGDKAPADQRFYASRSHDPKKNPLEYGFKVQQLQKMFPKHAQKWDQDGGVRTVLKAAEKAGKQGYKNFHFVGGQDRRQGMEDVLRKYNGNLYNFDNIYSHSAGDRDEQSDDPIARLSASGQRKFAMDDDYEGFKGGLGIGDHYTEEDAKQLFAMLRHIMATKNESVWQVDYRGNRDIICEMYRDGLLYQTGDLVESLSTGLRGTVHRCGANHLICVTENGIMFKSFVHDVQKV</sequence>
<proteinExistence type="predicted"/>
<organism evidence="2 3">
    <name type="scientific">Synechococcus phage S-N03</name>
    <dbReference type="NCBI Taxonomy" id="2718943"/>
    <lineage>
        <taxon>Viruses</taxon>
        <taxon>Duplodnaviria</taxon>
        <taxon>Heunggongvirae</taxon>
        <taxon>Uroviricota</taxon>
        <taxon>Caudoviricetes</taxon>
        <taxon>Pantevenvirales</taxon>
        <taxon>Kyanoviridae</taxon>
        <taxon>Huanghaivirus</taxon>
        <taxon>Huanghaivirus snothree</taxon>
    </lineage>
</organism>
<dbReference type="GeneID" id="77945377"/>
<dbReference type="SUPFAM" id="SSF52374">
    <property type="entry name" value="Nucleotidylyl transferase"/>
    <property type="match status" value="1"/>
</dbReference>
<keyword evidence="3" id="KW-1185">Reference proteome</keyword>
<dbReference type="KEGG" id="vg:77945377"/>
<evidence type="ECO:0000313" key="2">
    <source>
        <dbReference type="EMBL" id="QIN96843.1"/>
    </source>
</evidence>
<feature type="compositionally biased region" description="Basic and acidic residues" evidence="1">
    <location>
        <begin position="12"/>
        <end position="28"/>
    </location>
</feature>
<evidence type="ECO:0000313" key="3">
    <source>
        <dbReference type="Proteomes" id="UP000502617"/>
    </source>
</evidence>
<dbReference type="Proteomes" id="UP000502617">
    <property type="component" value="Segment"/>
</dbReference>
<evidence type="ECO:0000256" key="1">
    <source>
        <dbReference type="SAM" id="MobiDB-lite"/>
    </source>
</evidence>
<reference evidence="2 3" key="1">
    <citation type="submission" date="2020-03" db="EMBL/GenBank/DDBJ databases">
        <title>The Isolation and Genome Sequence of a Novel Cyanophage S-N03 from the Huanghai Sea, China.</title>
        <authorList>
            <person name="Jiang T."/>
        </authorList>
    </citation>
    <scope>NUCLEOTIDE SEQUENCE [LARGE SCALE GENOMIC DNA]</scope>
</reference>
<feature type="region of interest" description="Disordered" evidence="1">
    <location>
        <begin position="1"/>
        <end position="28"/>
    </location>
</feature>
<accession>A0A6G8R642</accession>
<dbReference type="RefSeq" id="YP_010669223.1">
    <property type="nucleotide sequence ID" value="NC_070959.1"/>
</dbReference>
<name>A0A6G8R642_9CAUD</name>